<name>A0A667G8L1_LYNCA</name>
<evidence type="ECO:0000256" key="1">
    <source>
        <dbReference type="ARBA" id="ARBA00003362"/>
    </source>
</evidence>
<dbReference type="AlphaFoldDB" id="A0A667G8L1"/>
<keyword evidence="4" id="KW-0687">Ribonucleoprotein</keyword>
<protein>
    <submittedName>
        <fullName evidence="5">Uncharacterized protein</fullName>
    </submittedName>
</protein>
<accession>A0A667G8L1</accession>
<dbReference type="GO" id="GO:0005840">
    <property type="term" value="C:ribosome"/>
    <property type="evidence" value="ECO:0007669"/>
    <property type="project" value="UniProtKB-KW"/>
</dbReference>
<proteinExistence type="inferred from homology"/>
<keyword evidence="3" id="KW-0689">Ribosomal protein</keyword>
<reference evidence="5" key="2">
    <citation type="submission" date="2025-09" db="UniProtKB">
        <authorList>
            <consortium name="Ensembl"/>
        </authorList>
    </citation>
    <scope>IDENTIFICATION</scope>
</reference>
<reference evidence="5" key="1">
    <citation type="submission" date="2025-08" db="UniProtKB">
        <authorList>
            <consortium name="Ensembl"/>
        </authorList>
    </citation>
    <scope>IDENTIFICATION</scope>
</reference>
<comment type="function">
    <text evidence="1">Plays an important role in the elongation step of protein synthesis.</text>
</comment>
<sequence>MASVLELTCIYLVLILQDDEVITAPIGAHWRLRSMHLMMIWAFVFLTKPLL</sequence>
<evidence type="ECO:0000256" key="2">
    <source>
        <dbReference type="ARBA" id="ARBA00005436"/>
    </source>
</evidence>
<keyword evidence="6" id="KW-1185">Reference proteome</keyword>
<dbReference type="InterPro" id="IPR038716">
    <property type="entry name" value="P1/P2_N_sf"/>
</dbReference>
<evidence type="ECO:0000256" key="4">
    <source>
        <dbReference type="ARBA" id="ARBA00023274"/>
    </source>
</evidence>
<evidence type="ECO:0000256" key="3">
    <source>
        <dbReference type="ARBA" id="ARBA00022980"/>
    </source>
</evidence>
<dbReference type="Gene3D" id="1.10.10.1410">
    <property type="match status" value="1"/>
</dbReference>
<comment type="similarity">
    <text evidence="2">Belongs to the eukaryotic ribosomal protein P1/P2 family.</text>
</comment>
<dbReference type="GO" id="GO:1990904">
    <property type="term" value="C:ribonucleoprotein complex"/>
    <property type="evidence" value="ECO:0007669"/>
    <property type="project" value="UniProtKB-KW"/>
</dbReference>
<dbReference type="Proteomes" id="UP000472241">
    <property type="component" value="Unplaced"/>
</dbReference>
<organism evidence="5 6">
    <name type="scientific">Lynx canadensis</name>
    <name type="common">Canada lynx</name>
    <name type="synonym">Felis canadensis</name>
    <dbReference type="NCBI Taxonomy" id="61383"/>
    <lineage>
        <taxon>Eukaryota</taxon>
        <taxon>Metazoa</taxon>
        <taxon>Chordata</taxon>
        <taxon>Craniata</taxon>
        <taxon>Vertebrata</taxon>
        <taxon>Euteleostomi</taxon>
        <taxon>Mammalia</taxon>
        <taxon>Eutheria</taxon>
        <taxon>Laurasiatheria</taxon>
        <taxon>Carnivora</taxon>
        <taxon>Feliformia</taxon>
        <taxon>Felidae</taxon>
        <taxon>Felinae</taxon>
        <taxon>Lynx</taxon>
    </lineage>
</organism>
<evidence type="ECO:0000313" key="5">
    <source>
        <dbReference type="Ensembl" id="ENSLCNP00005011521.1"/>
    </source>
</evidence>
<dbReference type="Ensembl" id="ENSLCNT00005012910.1">
    <property type="protein sequence ID" value="ENSLCNP00005011521.1"/>
    <property type="gene ID" value="ENSLCNG00005007531.1"/>
</dbReference>
<evidence type="ECO:0000313" key="6">
    <source>
        <dbReference type="Proteomes" id="UP000472241"/>
    </source>
</evidence>